<proteinExistence type="predicted"/>
<protein>
    <recommendedName>
        <fullName evidence="3">CarboxypepD_reg-like domain-containing protein</fullName>
    </recommendedName>
</protein>
<dbReference type="RefSeq" id="WP_091524941.1">
    <property type="nucleotide sequence ID" value="NZ_FOVI01000019.1"/>
</dbReference>
<dbReference type="STRING" id="913024.SAMN05421741_11949"/>
<reference evidence="2" key="1">
    <citation type="submission" date="2016-10" db="EMBL/GenBank/DDBJ databases">
        <authorList>
            <person name="Varghese N."/>
            <person name="Submissions S."/>
        </authorList>
    </citation>
    <scope>NUCLEOTIDE SEQUENCE [LARGE SCALE GENOMIC DNA]</scope>
    <source>
        <strain evidence="2">DS-12</strain>
    </source>
</reference>
<dbReference type="AlphaFoldDB" id="A0A1I5E9N8"/>
<dbReference type="Proteomes" id="UP000199036">
    <property type="component" value="Unassembled WGS sequence"/>
</dbReference>
<evidence type="ECO:0000313" key="2">
    <source>
        <dbReference type="Proteomes" id="UP000199036"/>
    </source>
</evidence>
<dbReference type="EMBL" id="FOVI01000019">
    <property type="protein sequence ID" value="SFO08222.1"/>
    <property type="molecule type" value="Genomic_DNA"/>
</dbReference>
<sequence length="242" mass="27346">MNKITTGILLLFFVLLGTLNGFAQKKNILGKVVAKTRDLEGIYIKNINLKTSAITEKGGYFSIEANPNDTLILSAVHLIGREKVLSYADMNKSLVFIPMEYAENILEEIVIDRRVTTETLGLGGARKLTPTQRRLHRATSSNGGIIPVDAIVNAITGRTKMLKKAVELEQEYLFAQKLLDKFPLEFYTHRLNIPEQYYMAFGYFLAQDAIIVTSYQTVDITQLNLMYTEKSTEFLEILKVLK</sequence>
<organism evidence="1 2">
    <name type="scientific">Paenimyroides ummariense</name>
    <dbReference type="NCBI Taxonomy" id="913024"/>
    <lineage>
        <taxon>Bacteria</taxon>
        <taxon>Pseudomonadati</taxon>
        <taxon>Bacteroidota</taxon>
        <taxon>Flavobacteriia</taxon>
        <taxon>Flavobacteriales</taxon>
        <taxon>Flavobacteriaceae</taxon>
        <taxon>Paenimyroides</taxon>
    </lineage>
</organism>
<name>A0A1I5E9N8_9FLAO</name>
<dbReference type="OrthoDB" id="1427655at2"/>
<keyword evidence="2" id="KW-1185">Reference proteome</keyword>
<gene>
    <name evidence="1" type="ORF">SAMN05421741_11949</name>
</gene>
<dbReference type="InterPro" id="IPR008969">
    <property type="entry name" value="CarboxyPept-like_regulatory"/>
</dbReference>
<accession>A0A1I5E9N8</accession>
<dbReference type="SUPFAM" id="SSF49464">
    <property type="entry name" value="Carboxypeptidase regulatory domain-like"/>
    <property type="match status" value="1"/>
</dbReference>
<evidence type="ECO:0008006" key="3">
    <source>
        <dbReference type="Google" id="ProtNLM"/>
    </source>
</evidence>
<evidence type="ECO:0000313" key="1">
    <source>
        <dbReference type="EMBL" id="SFO08222.1"/>
    </source>
</evidence>